<accession>A0A448IRF2</accession>
<feature type="domain" description="NAD-dependent epimerase/dehydratase" evidence="3">
    <location>
        <begin position="7"/>
        <end position="246"/>
    </location>
</feature>
<dbReference type="KEGG" id="mauu:NCTC10437_02762"/>
<dbReference type="EMBL" id="LR134356">
    <property type="protein sequence ID" value="VEG54988.1"/>
    <property type="molecule type" value="Genomic_DNA"/>
</dbReference>
<comment type="similarity">
    <text evidence="2">Belongs to the NAD(P)-dependent epimerase/dehydratase family. Dihydroflavonol-4-reductase subfamily.</text>
</comment>
<evidence type="ECO:0000259" key="3">
    <source>
        <dbReference type="Pfam" id="PF01370"/>
    </source>
</evidence>
<gene>
    <name evidence="4" type="ORF">NCTC10437_02762</name>
</gene>
<dbReference type="GO" id="GO:0016616">
    <property type="term" value="F:oxidoreductase activity, acting on the CH-OH group of donors, NAD or NADP as acceptor"/>
    <property type="evidence" value="ECO:0007669"/>
    <property type="project" value="TreeGrafter"/>
</dbReference>
<evidence type="ECO:0000256" key="2">
    <source>
        <dbReference type="ARBA" id="ARBA00023445"/>
    </source>
</evidence>
<dbReference type="Proteomes" id="UP000279306">
    <property type="component" value="Chromosome"/>
</dbReference>
<dbReference type="Gene3D" id="3.40.50.720">
    <property type="entry name" value="NAD(P)-binding Rossmann-like Domain"/>
    <property type="match status" value="1"/>
</dbReference>
<dbReference type="Pfam" id="PF01370">
    <property type="entry name" value="Epimerase"/>
    <property type="match status" value="1"/>
</dbReference>
<dbReference type="PANTHER" id="PTHR10366:SF564">
    <property type="entry name" value="STEROL-4-ALPHA-CARBOXYLATE 3-DEHYDROGENASE, DECARBOXYLATING"/>
    <property type="match status" value="1"/>
</dbReference>
<evidence type="ECO:0000256" key="1">
    <source>
        <dbReference type="ARBA" id="ARBA00023002"/>
    </source>
</evidence>
<dbReference type="RefSeq" id="WP_048634465.1">
    <property type="nucleotide sequence ID" value="NZ_CVQQ01000020.1"/>
</dbReference>
<dbReference type="FunFam" id="3.40.50.720:FF:000336">
    <property type="entry name" value="Aldehyde reductase"/>
    <property type="match status" value="1"/>
</dbReference>
<organism evidence="4 5">
    <name type="scientific">Mycolicibacterium aurum</name>
    <name type="common">Mycobacterium aurum</name>
    <dbReference type="NCBI Taxonomy" id="1791"/>
    <lineage>
        <taxon>Bacteria</taxon>
        <taxon>Bacillati</taxon>
        <taxon>Actinomycetota</taxon>
        <taxon>Actinomycetes</taxon>
        <taxon>Mycobacteriales</taxon>
        <taxon>Mycobacteriaceae</taxon>
        <taxon>Mycolicibacterium</taxon>
    </lineage>
</organism>
<dbReference type="OrthoDB" id="9778052at2"/>
<dbReference type="PANTHER" id="PTHR10366">
    <property type="entry name" value="NAD DEPENDENT EPIMERASE/DEHYDRATASE"/>
    <property type="match status" value="1"/>
</dbReference>
<dbReference type="InterPro" id="IPR001509">
    <property type="entry name" value="Epimerase_deHydtase"/>
</dbReference>
<dbReference type="InterPro" id="IPR036291">
    <property type="entry name" value="NAD(P)-bd_dom_sf"/>
</dbReference>
<evidence type="ECO:0000313" key="5">
    <source>
        <dbReference type="Proteomes" id="UP000279306"/>
    </source>
</evidence>
<dbReference type="AlphaFoldDB" id="A0A448IRF2"/>
<keyword evidence="5" id="KW-1185">Reference proteome</keyword>
<dbReference type="SUPFAM" id="SSF51735">
    <property type="entry name" value="NAD(P)-binding Rossmann-fold domains"/>
    <property type="match status" value="1"/>
</dbReference>
<name>A0A448IRF2_MYCAU</name>
<sequence length="341" mass="36373">MAEKSVVLVTGAAGYVGTHVVCQLLQRGYPVRAALRSPARAQELSETVASEGLDPRRIEMVLADLTSDDGWSEAVAGVVDVLHIASPFPAEAPENDDEIVVPAREGTLRVLRHARDAGCRRAVMTSSFAAVGYSAKLVQDWTEDDWTDPDDDNTAYIRSKALSERAAWDFIDTEGGGLELTTLVPVGIFGPTLGTHLSTSVKFIQSMLLGALDRVAPQYFGIVDVRDVATAHLQALTTAGAAGERILLAADGPPESFLGIARVLREGLGAVASKVPTSEYSEAEVRELAGTVPELREALSRLGQRPKISNAKAKALLGWVPRPVTETILDTAQSLIARNLV</sequence>
<evidence type="ECO:0000313" key="4">
    <source>
        <dbReference type="EMBL" id="VEG54988.1"/>
    </source>
</evidence>
<reference evidence="4 5" key="1">
    <citation type="submission" date="2018-12" db="EMBL/GenBank/DDBJ databases">
        <authorList>
            <consortium name="Pathogen Informatics"/>
        </authorList>
    </citation>
    <scope>NUCLEOTIDE SEQUENCE [LARGE SCALE GENOMIC DNA]</scope>
    <source>
        <strain evidence="4 5">NCTC10437</strain>
    </source>
</reference>
<keyword evidence="1" id="KW-0560">Oxidoreductase</keyword>
<proteinExistence type="inferred from homology"/>
<dbReference type="STRING" id="1791.GCA_001049355_04618"/>
<protein>
    <submittedName>
        <fullName evidence="4">Nucleoside-diphosphate-sugar epimerase</fullName>
    </submittedName>
</protein>
<dbReference type="InterPro" id="IPR050425">
    <property type="entry name" value="NAD(P)_dehydrat-like"/>
</dbReference>